<keyword evidence="1" id="KW-0677">Repeat</keyword>
<reference evidence="3 4" key="1">
    <citation type="journal article" date="2007" name="Proc. Natl. Acad. Sci. U.S.A.">
        <title>Genome sequencing and comparative analysis of Saccharomyces cerevisiae strain YJM789.</title>
        <authorList>
            <person name="Wei W."/>
            <person name="McCusker J.H."/>
            <person name="Hyman R.W."/>
            <person name="Jones T."/>
            <person name="Ning Y."/>
            <person name="Cao Z."/>
            <person name="Gu Z."/>
            <person name="Bruno D."/>
            <person name="Miranda M."/>
            <person name="Nguyen M."/>
            <person name="Wilhelmy J."/>
            <person name="Komp C."/>
            <person name="Tamse R."/>
            <person name="Wang X."/>
            <person name="Jia P."/>
            <person name="Luedi P."/>
            <person name="Oefner P.J."/>
            <person name="David L."/>
            <person name="Dietrich F.S."/>
            <person name="Li Y."/>
            <person name="Davis R.W."/>
            <person name="Steinmetz L.M."/>
        </authorList>
    </citation>
    <scope>NUCLEOTIDE SEQUENCE [LARGE SCALE GENOMIC DNA]</scope>
    <source>
        <strain evidence="3 4">YJM789</strain>
    </source>
</reference>
<dbReference type="OrthoDB" id="443634at2759"/>
<dbReference type="AlphaFoldDB" id="A6ZRF7"/>
<dbReference type="HOGENOM" id="CLU_2238707_0_0_1"/>
<comment type="caution">
    <text evidence="3">The sequence shown here is derived from an EMBL/GenBank/DDBJ whole genome shotgun (WGS) entry which is preliminary data.</text>
</comment>
<dbReference type="EMBL" id="AAFW02000064">
    <property type="protein sequence ID" value="EDN62887.1"/>
    <property type="molecule type" value="Genomic_DNA"/>
</dbReference>
<dbReference type="Proteomes" id="UP000007060">
    <property type="component" value="Unassembled WGS sequence"/>
</dbReference>
<evidence type="ECO:0000256" key="1">
    <source>
        <dbReference type="ARBA" id="ARBA00022737"/>
    </source>
</evidence>
<feature type="domain" description="Sortilin N-terminal" evidence="2">
    <location>
        <begin position="56"/>
        <end position="105"/>
    </location>
</feature>
<dbReference type="InterPro" id="IPR031778">
    <property type="entry name" value="Sortilin_N"/>
</dbReference>
<gene>
    <name evidence="3" type="ORF">SCY_4518</name>
</gene>
<protein>
    <recommendedName>
        <fullName evidence="2">Sortilin N-terminal domain-containing protein</fullName>
    </recommendedName>
</protein>
<proteinExistence type="predicted"/>
<evidence type="ECO:0000259" key="2">
    <source>
        <dbReference type="Pfam" id="PF15902"/>
    </source>
</evidence>
<organism evidence="3 4">
    <name type="scientific">Saccharomyces cerevisiae (strain YJM789)</name>
    <name type="common">Baker's yeast</name>
    <dbReference type="NCBI Taxonomy" id="307796"/>
    <lineage>
        <taxon>Eukaryota</taxon>
        <taxon>Fungi</taxon>
        <taxon>Dikarya</taxon>
        <taxon>Ascomycota</taxon>
        <taxon>Saccharomycotina</taxon>
        <taxon>Saccharomycetes</taxon>
        <taxon>Saccharomycetales</taxon>
        <taxon>Saccharomycetaceae</taxon>
        <taxon>Saccharomyces</taxon>
    </lineage>
</organism>
<evidence type="ECO:0000313" key="4">
    <source>
        <dbReference type="Proteomes" id="UP000007060"/>
    </source>
</evidence>
<dbReference type="SUPFAM" id="SSF110296">
    <property type="entry name" value="Oligoxyloglucan reducing end-specific cellobiohydrolase"/>
    <property type="match status" value="1"/>
</dbReference>
<dbReference type="Pfam" id="PF15902">
    <property type="entry name" value="Sortilin-Vps10"/>
    <property type="match status" value="1"/>
</dbReference>
<sequence length="105" mass="11974">MKIEPVDIPCDEIPEEGSSDKEIVTTENKFDFEIKFYQYFDTVADESLVMLNSIGDAYISHDGGQTIKRFDTDGEKIVEVVFNPYFNSSAYLFGSKGNIFLTHDR</sequence>
<accession>A6ZRF7</accession>
<name>A6ZRF7_YEAS7</name>
<evidence type="ECO:0000313" key="3">
    <source>
        <dbReference type="EMBL" id="EDN62887.1"/>
    </source>
</evidence>